<comment type="subcellular location">
    <subcellularLocation>
        <location evidence="1 9">Cell inner membrane</location>
        <topology evidence="1 9">Multi-pass membrane protein</topology>
    </subcellularLocation>
</comment>
<dbReference type="InterPro" id="IPR055348">
    <property type="entry name" value="DctQ"/>
</dbReference>
<evidence type="ECO:0000256" key="8">
    <source>
        <dbReference type="ARBA" id="ARBA00038436"/>
    </source>
</evidence>
<protein>
    <recommendedName>
        <fullName evidence="9">TRAP transporter small permease protein</fullName>
    </recommendedName>
</protein>
<dbReference type="InterPro" id="IPR007387">
    <property type="entry name" value="TRAP_DctQ"/>
</dbReference>
<keyword evidence="4 9" id="KW-0997">Cell inner membrane</keyword>
<keyword evidence="12" id="KW-1185">Reference proteome</keyword>
<name>A0ABS8YTA0_9RHOB</name>
<dbReference type="PANTHER" id="PTHR35011:SF2">
    <property type="entry name" value="2,3-DIKETO-L-GULONATE TRAP TRANSPORTER SMALL PERMEASE PROTEIN YIAM"/>
    <property type="match status" value="1"/>
</dbReference>
<keyword evidence="5 9" id="KW-0812">Transmembrane</keyword>
<evidence type="ECO:0000256" key="1">
    <source>
        <dbReference type="ARBA" id="ARBA00004429"/>
    </source>
</evidence>
<dbReference type="Proteomes" id="UP001521181">
    <property type="component" value="Unassembled WGS sequence"/>
</dbReference>
<feature type="domain" description="Tripartite ATP-independent periplasmic transporters DctQ component" evidence="10">
    <location>
        <begin position="24"/>
        <end position="157"/>
    </location>
</feature>
<feature type="transmembrane region" description="Helical" evidence="9">
    <location>
        <begin position="52"/>
        <end position="69"/>
    </location>
</feature>
<evidence type="ECO:0000256" key="4">
    <source>
        <dbReference type="ARBA" id="ARBA00022519"/>
    </source>
</evidence>
<evidence type="ECO:0000256" key="6">
    <source>
        <dbReference type="ARBA" id="ARBA00022989"/>
    </source>
</evidence>
<sequence>MKQLTHLFGLGANAVAATMLAAIFVTFLIQIAARYVLTEFGIQLELGWTIELNLTLWLWLVLFSCAFVLKERDHVKFDLIYSHAGPARKRVFAVVSALCIVVALVAAMPDTWDYVSFYKIKKSPTLRIRLNYIFVIYLVFAGVLILRYGWRVIDVIRGRDLSQDERDILAD</sequence>
<dbReference type="EMBL" id="JAJUOS010000003">
    <property type="protein sequence ID" value="MCE5973087.1"/>
    <property type="molecule type" value="Genomic_DNA"/>
</dbReference>
<gene>
    <name evidence="11" type="ORF">LZA78_06300</name>
</gene>
<keyword evidence="2 9" id="KW-0813">Transport</keyword>
<organism evidence="11 12">
    <name type="scientific">Rhodobacter flavimaris</name>
    <dbReference type="NCBI Taxonomy" id="2907145"/>
    <lineage>
        <taxon>Bacteria</taxon>
        <taxon>Pseudomonadati</taxon>
        <taxon>Pseudomonadota</taxon>
        <taxon>Alphaproteobacteria</taxon>
        <taxon>Rhodobacterales</taxon>
        <taxon>Rhodobacter group</taxon>
        <taxon>Rhodobacter</taxon>
    </lineage>
</organism>
<keyword evidence="3" id="KW-1003">Cell membrane</keyword>
<comment type="similarity">
    <text evidence="8 9">Belongs to the TRAP transporter small permease family.</text>
</comment>
<comment type="function">
    <text evidence="9">Part of the tripartite ATP-independent periplasmic (TRAP) transport system.</text>
</comment>
<dbReference type="Pfam" id="PF04290">
    <property type="entry name" value="DctQ"/>
    <property type="match status" value="1"/>
</dbReference>
<dbReference type="PANTHER" id="PTHR35011">
    <property type="entry name" value="2,3-DIKETO-L-GULONATE TRAP TRANSPORTER SMALL PERMEASE PROTEIN YIAM"/>
    <property type="match status" value="1"/>
</dbReference>
<evidence type="ECO:0000256" key="5">
    <source>
        <dbReference type="ARBA" id="ARBA00022692"/>
    </source>
</evidence>
<comment type="subunit">
    <text evidence="9">The complex comprises the extracytoplasmic solute receptor protein and the two transmembrane proteins.</text>
</comment>
<keyword evidence="7 9" id="KW-0472">Membrane</keyword>
<dbReference type="RefSeq" id="WP_233676081.1">
    <property type="nucleotide sequence ID" value="NZ_JAJUOS010000003.1"/>
</dbReference>
<keyword evidence="6 9" id="KW-1133">Transmembrane helix</keyword>
<evidence type="ECO:0000313" key="12">
    <source>
        <dbReference type="Proteomes" id="UP001521181"/>
    </source>
</evidence>
<evidence type="ECO:0000256" key="3">
    <source>
        <dbReference type="ARBA" id="ARBA00022475"/>
    </source>
</evidence>
<accession>A0ABS8YTA0</accession>
<feature type="transmembrane region" description="Helical" evidence="9">
    <location>
        <begin position="90"/>
        <end position="108"/>
    </location>
</feature>
<evidence type="ECO:0000256" key="7">
    <source>
        <dbReference type="ARBA" id="ARBA00023136"/>
    </source>
</evidence>
<proteinExistence type="inferred from homology"/>
<evidence type="ECO:0000313" key="11">
    <source>
        <dbReference type="EMBL" id="MCE5973087.1"/>
    </source>
</evidence>
<comment type="caution">
    <text evidence="11">The sequence shown here is derived from an EMBL/GenBank/DDBJ whole genome shotgun (WGS) entry which is preliminary data.</text>
</comment>
<feature type="transmembrane region" description="Helical" evidence="9">
    <location>
        <begin position="128"/>
        <end position="150"/>
    </location>
</feature>
<reference evidence="11 12" key="1">
    <citation type="submission" date="2021-12" db="EMBL/GenBank/DDBJ databases">
        <title>Sinirhodobacter sp. WL0062 is a bacterium isolated from seawater.</title>
        <authorList>
            <person name="Wang L."/>
            <person name="He W."/>
            <person name="Zhang D.-F."/>
        </authorList>
    </citation>
    <scope>NUCLEOTIDE SEQUENCE [LARGE SCALE GENOMIC DNA]</scope>
    <source>
        <strain evidence="11 12">WL0062</strain>
    </source>
</reference>
<feature type="transmembrane region" description="Helical" evidence="9">
    <location>
        <begin position="7"/>
        <end position="32"/>
    </location>
</feature>
<evidence type="ECO:0000256" key="2">
    <source>
        <dbReference type="ARBA" id="ARBA00022448"/>
    </source>
</evidence>
<evidence type="ECO:0000259" key="10">
    <source>
        <dbReference type="Pfam" id="PF04290"/>
    </source>
</evidence>
<evidence type="ECO:0000256" key="9">
    <source>
        <dbReference type="RuleBase" id="RU369079"/>
    </source>
</evidence>